<dbReference type="RefSeq" id="WP_170033821.1">
    <property type="nucleotide sequence ID" value="NZ_JABDTL010000001.1"/>
</dbReference>
<sequence>MAWKCPQCGFVHEDEAALRCEACGFVRGIGKLVLVAEQTTRRLTIGVDTPVGKELLETFAGDDHVYAADPQFLLARNAAAGGWSIAPAPGAKNPTFLNGAALGTAPAPLEPGAVISIGPTRLRLRVESEP</sequence>
<comment type="caution">
    <text evidence="1">The sequence shown here is derived from an EMBL/GenBank/DDBJ whole genome shotgun (WGS) entry which is preliminary data.</text>
</comment>
<dbReference type="EMBL" id="JACHIA010000007">
    <property type="protein sequence ID" value="MBB6071166.1"/>
    <property type="molecule type" value="Genomic_DNA"/>
</dbReference>
<protein>
    <recommendedName>
        <fullName evidence="3">FHA domain-containing protein</fullName>
    </recommendedName>
</protein>
<gene>
    <name evidence="1" type="ORF">HNQ61_002790</name>
</gene>
<dbReference type="Proteomes" id="UP000582837">
    <property type="component" value="Unassembled WGS sequence"/>
</dbReference>
<reference evidence="1 2" key="1">
    <citation type="submission" date="2020-08" db="EMBL/GenBank/DDBJ databases">
        <title>Genomic Encyclopedia of Type Strains, Phase IV (KMG-IV): sequencing the most valuable type-strain genomes for metagenomic binning, comparative biology and taxonomic classification.</title>
        <authorList>
            <person name="Goeker M."/>
        </authorList>
    </citation>
    <scope>NUCLEOTIDE SEQUENCE [LARGE SCALE GENOMIC DNA]</scope>
    <source>
        <strain evidence="1 2">DSM 29007</strain>
    </source>
</reference>
<dbReference type="Gene3D" id="2.60.200.20">
    <property type="match status" value="1"/>
</dbReference>
<dbReference type="AlphaFoldDB" id="A0A841GZL2"/>
<evidence type="ECO:0000313" key="1">
    <source>
        <dbReference type="EMBL" id="MBB6071166.1"/>
    </source>
</evidence>
<dbReference type="CDD" id="cd00060">
    <property type="entry name" value="FHA"/>
    <property type="match status" value="1"/>
</dbReference>
<dbReference type="Gene3D" id="2.20.28.10">
    <property type="match status" value="1"/>
</dbReference>
<dbReference type="SUPFAM" id="SSF49879">
    <property type="entry name" value="SMAD/FHA domain"/>
    <property type="match status" value="1"/>
</dbReference>
<proteinExistence type="predicted"/>
<dbReference type="InterPro" id="IPR008984">
    <property type="entry name" value="SMAD_FHA_dom_sf"/>
</dbReference>
<name>A0A841GZL2_9BACT</name>
<evidence type="ECO:0000313" key="2">
    <source>
        <dbReference type="Proteomes" id="UP000582837"/>
    </source>
</evidence>
<evidence type="ECO:0008006" key="3">
    <source>
        <dbReference type="Google" id="ProtNLM"/>
    </source>
</evidence>
<keyword evidence="2" id="KW-1185">Reference proteome</keyword>
<accession>A0A841GZL2</accession>
<organism evidence="1 2">
    <name type="scientific">Longimicrobium terrae</name>
    <dbReference type="NCBI Taxonomy" id="1639882"/>
    <lineage>
        <taxon>Bacteria</taxon>
        <taxon>Pseudomonadati</taxon>
        <taxon>Gemmatimonadota</taxon>
        <taxon>Longimicrobiia</taxon>
        <taxon>Longimicrobiales</taxon>
        <taxon>Longimicrobiaceae</taxon>
        <taxon>Longimicrobium</taxon>
    </lineage>
</organism>